<organism evidence="1 2">
    <name type="scientific">Candidatus Nomurabacteria bacterium CG1_02_47_685</name>
    <dbReference type="NCBI Taxonomy" id="1805282"/>
    <lineage>
        <taxon>Bacteria</taxon>
        <taxon>Candidatus Nomuraibacteriota</taxon>
    </lineage>
</organism>
<dbReference type="EMBL" id="MNVO01000032">
    <property type="protein sequence ID" value="OIO32593.1"/>
    <property type="molecule type" value="Genomic_DNA"/>
</dbReference>
<protein>
    <submittedName>
        <fullName evidence="1">Uncharacterized protein</fullName>
    </submittedName>
</protein>
<evidence type="ECO:0000313" key="2">
    <source>
        <dbReference type="Proteomes" id="UP000183206"/>
    </source>
</evidence>
<proteinExistence type="predicted"/>
<comment type="caution">
    <text evidence="1">The sequence shown here is derived from an EMBL/GenBank/DDBJ whole genome shotgun (WGS) entry which is preliminary data.</text>
</comment>
<dbReference type="STRING" id="1805282.AUJ44_02040"/>
<reference evidence="1 2" key="1">
    <citation type="journal article" date="2016" name="Environ. Microbiol.">
        <title>Genomic resolution of a cold subsurface aquifer community provides metabolic insights for novel microbes adapted to high CO concentrations.</title>
        <authorList>
            <person name="Probst A.J."/>
            <person name="Castelle C.J."/>
            <person name="Singh A."/>
            <person name="Brown C.T."/>
            <person name="Anantharaman K."/>
            <person name="Sharon I."/>
            <person name="Hug L.A."/>
            <person name="Burstein D."/>
            <person name="Emerson J.B."/>
            <person name="Thomas B.C."/>
            <person name="Banfield J.F."/>
        </authorList>
    </citation>
    <scope>NUCLEOTIDE SEQUENCE [LARGE SCALE GENOMIC DNA]</scope>
    <source>
        <strain evidence="1">CG1_02_47_685</strain>
    </source>
</reference>
<sequence>MLFNIFIENDTSDFGNAVFFVVDDASTRDGIPVIRIFGKVYPDITRLKITSSMAFTGNTSFSLVSLKRGG</sequence>
<dbReference type="AlphaFoldDB" id="A0A1J4VBE7"/>
<name>A0A1J4VBE7_9BACT</name>
<accession>A0A1J4VBE7</accession>
<evidence type="ECO:0000313" key="1">
    <source>
        <dbReference type="EMBL" id="OIO32593.1"/>
    </source>
</evidence>
<dbReference type="Proteomes" id="UP000183206">
    <property type="component" value="Unassembled WGS sequence"/>
</dbReference>
<gene>
    <name evidence="1" type="ORF">AUJ44_02040</name>
</gene>